<evidence type="ECO:0000256" key="3">
    <source>
        <dbReference type="ARBA" id="ARBA00023163"/>
    </source>
</evidence>
<dbReference type="Gene3D" id="1.10.10.10">
    <property type="entry name" value="Winged helix-like DNA-binding domain superfamily/Winged helix DNA-binding domain"/>
    <property type="match status" value="1"/>
</dbReference>
<sequence>MLNEAADAEVSAAGCDRHHAGRLPARPNRSILRSATRPLEIIELFAALRRPLSVSEIACALEIPQSSSSVLLQAMSGAGFIARDRKTRKYLPSVRSVLLSNWVHDTFLQGSGLLQALDALSIEANANVRLGVRNGVHVQYVHVSWPSAEPRTNRLSPGMKLPIGRDALGRMLLLAENENDVRGILRHGNAVGDAAHAVNVEDLVNELRMHRVDRFAVCRDLSAQDDLVIAIQLPARFGAPAAIGIGVAVSGHADGRSRFAALLRDFAAEAWGA</sequence>
<evidence type="ECO:0000313" key="6">
    <source>
        <dbReference type="Proteomes" id="UP001060070"/>
    </source>
</evidence>
<evidence type="ECO:0000259" key="4">
    <source>
        <dbReference type="PROSITE" id="PS51077"/>
    </source>
</evidence>
<dbReference type="Proteomes" id="UP001060070">
    <property type="component" value="Chromosome"/>
</dbReference>
<organism evidence="5 6">
    <name type="scientific">Mesorhizobium ciceri</name>
    <dbReference type="NCBI Taxonomy" id="39645"/>
    <lineage>
        <taxon>Bacteria</taxon>
        <taxon>Pseudomonadati</taxon>
        <taxon>Pseudomonadota</taxon>
        <taxon>Alphaproteobacteria</taxon>
        <taxon>Hyphomicrobiales</taxon>
        <taxon>Phyllobacteriaceae</taxon>
        <taxon>Mesorhizobium</taxon>
    </lineage>
</organism>
<dbReference type="InterPro" id="IPR050707">
    <property type="entry name" value="HTH_MetabolicPath_Reg"/>
</dbReference>
<reference evidence="5 6" key="1">
    <citation type="journal article" date="2022" name="Microbiol. Resour. Announc.">
        <title>Complete Genome Sequence of Mesorhizobium ciceri Strain R30, a Rhizobium Used as a Commercial Inoculant for Chickpea in Argentina.</title>
        <authorList>
            <person name="Foresto E."/>
            <person name="Revale S."/>
            <person name="Primo E."/>
            <person name="Nievas F."/>
            <person name="Carezzano E."/>
            <person name="Puente M."/>
            <person name="Alzari P."/>
            <person name="Mart M."/>
            <person name="Ben-Assaya M."/>
            <person name="Mornico D."/>
            <person name="Santoro M."/>
            <person name="Mart F."/>
            <person name="Giordano W."/>
            <person name="Bogino P."/>
        </authorList>
    </citation>
    <scope>NUCLEOTIDE SEQUENCE [LARGE SCALE GENOMIC DNA]</scope>
    <source>
        <strain evidence="5 6">R30</strain>
    </source>
</reference>
<dbReference type="Pfam" id="PF09339">
    <property type="entry name" value="HTH_IclR"/>
    <property type="match status" value="1"/>
</dbReference>
<dbReference type="Pfam" id="PF01614">
    <property type="entry name" value="IclR_C"/>
    <property type="match status" value="1"/>
</dbReference>
<evidence type="ECO:0000256" key="1">
    <source>
        <dbReference type="ARBA" id="ARBA00023015"/>
    </source>
</evidence>
<dbReference type="SUPFAM" id="SSF55781">
    <property type="entry name" value="GAF domain-like"/>
    <property type="match status" value="1"/>
</dbReference>
<keyword evidence="2" id="KW-0238">DNA-binding</keyword>
<keyword evidence="1" id="KW-0805">Transcription regulation</keyword>
<gene>
    <name evidence="5" type="ORF">LRP29_14045</name>
</gene>
<dbReference type="InterPro" id="IPR036388">
    <property type="entry name" value="WH-like_DNA-bd_sf"/>
</dbReference>
<feature type="domain" description="HTH iclR-type" evidence="4">
    <location>
        <begin position="32"/>
        <end position="94"/>
    </location>
</feature>
<dbReference type="InterPro" id="IPR014757">
    <property type="entry name" value="Tscrpt_reg_IclR_C"/>
</dbReference>
<dbReference type="GO" id="GO:0003677">
    <property type="term" value="F:DNA binding"/>
    <property type="evidence" value="ECO:0007669"/>
    <property type="project" value="UniProtKB-KW"/>
</dbReference>
<dbReference type="InterPro" id="IPR036390">
    <property type="entry name" value="WH_DNA-bd_sf"/>
</dbReference>
<evidence type="ECO:0000313" key="5">
    <source>
        <dbReference type="EMBL" id="UTU54438.1"/>
    </source>
</evidence>
<keyword evidence="6" id="KW-1185">Reference proteome</keyword>
<dbReference type="InterPro" id="IPR029016">
    <property type="entry name" value="GAF-like_dom_sf"/>
</dbReference>
<dbReference type="SUPFAM" id="SSF46785">
    <property type="entry name" value="Winged helix' DNA-binding domain"/>
    <property type="match status" value="1"/>
</dbReference>
<dbReference type="GO" id="GO:0045892">
    <property type="term" value="P:negative regulation of DNA-templated transcription"/>
    <property type="evidence" value="ECO:0007669"/>
    <property type="project" value="TreeGrafter"/>
</dbReference>
<dbReference type="GO" id="GO:0003700">
    <property type="term" value="F:DNA-binding transcription factor activity"/>
    <property type="evidence" value="ECO:0007669"/>
    <property type="project" value="TreeGrafter"/>
</dbReference>
<dbReference type="PANTHER" id="PTHR30136">
    <property type="entry name" value="HELIX-TURN-HELIX TRANSCRIPTIONAL REGULATOR, ICLR FAMILY"/>
    <property type="match status" value="1"/>
</dbReference>
<dbReference type="EMBL" id="CP088147">
    <property type="protein sequence ID" value="UTU54438.1"/>
    <property type="molecule type" value="Genomic_DNA"/>
</dbReference>
<keyword evidence="3" id="KW-0804">Transcription</keyword>
<evidence type="ECO:0000256" key="2">
    <source>
        <dbReference type="ARBA" id="ARBA00023125"/>
    </source>
</evidence>
<name>A0AB38THW8_9HYPH</name>
<accession>A0AB38THW8</accession>
<protein>
    <submittedName>
        <fullName evidence="5">Helix-turn-helix domain-containing protein</fullName>
    </submittedName>
</protein>
<dbReference type="Gene3D" id="3.30.450.40">
    <property type="match status" value="1"/>
</dbReference>
<dbReference type="PROSITE" id="PS51077">
    <property type="entry name" value="HTH_ICLR"/>
    <property type="match status" value="1"/>
</dbReference>
<dbReference type="PANTHER" id="PTHR30136:SF35">
    <property type="entry name" value="HTH-TYPE TRANSCRIPTIONAL REGULATOR RV1719"/>
    <property type="match status" value="1"/>
</dbReference>
<proteinExistence type="predicted"/>
<dbReference type="InterPro" id="IPR005471">
    <property type="entry name" value="Tscrpt_reg_IclR_N"/>
</dbReference>
<dbReference type="AlphaFoldDB" id="A0AB38THW8"/>
<dbReference type="RefSeq" id="WP_024504903.1">
    <property type="nucleotide sequence ID" value="NZ_CP088147.1"/>
</dbReference>